<protein>
    <recommendedName>
        <fullName evidence="2">C2H2-type domain-containing protein</fullName>
    </recommendedName>
</protein>
<evidence type="ECO:0008006" key="2">
    <source>
        <dbReference type="Google" id="ProtNLM"/>
    </source>
</evidence>
<reference evidence="1" key="1">
    <citation type="submission" date="2018-10" db="EMBL/GenBank/DDBJ databases">
        <title>Hidden diversity of soil giant viruses.</title>
        <authorList>
            <person name="Schulz F."/>
            <person name="Alteio L."/>
            <person name="Goudeau D."/>
            <person name="Ryan E.M."/>
            <person name="Malmstrom R.R."/>
            <person name="Blanchard J."/>
            <person name="Woyke T."/>
        </authorList>
    </citation>
    <scope>NUCLEOTIDE SEQUENCE</scope>
    <source>
        <strain evidence="1">HYV1</strain>
    </source>
</reference>
<dbReference type="EMBL" id="MK072413">
    <property type="protein sequence ID" value="AYV84612.1"/>
    <property type="molecule type" value="Genomic_DNA"/>
</dbReference>
<name>A0A3G5ABT9_9VIRU</name>
<sequence>MKYTCIDCNFQTKYKSDYTTHTQTENHLHEVDYNVEIIQLRKALEKSLDRLAKSEMRADQFLQMIKQRDELIEKQQKLTEESLESVKICVDDRVALRTKNRQLMKTIEDLQMEACEKLHMNKTCIHSVGDQRNKFEEEPDDYDKKGEKNITSTIIIEQSLNQKKSMGGNDDTGIAG</sequence>
<accession>A0A3G5ABT9</accession>
<proteinExistence type="predicted"/>
<gene>
    <name evidence="1" type="ORF">Hyperionvirus31_2</name>
</gene>
<organism evidence="1">
    <name type="scientific">Hyperionvirus sp</name>
    <dbReference type="NCBI Taxonomy" id="2487770"/>
    <lineage>
        <taxon>Viruses</taxon>
        <taxon>Varidnaviria</taxon>
        <taxon>Bamfordvirae</taxon>
        <taxon>Nucleocytoviricota</taxon>
        <taxon>Megaviricetes</taxon>
        <taxon>Imitervirales</taxon>
        <taxon>Mimiviridae</taxon>
        <taxon>Klosneuvirinae</taxon>
    </lineage>
</organism>
<evidence type="ECO:0000313" key="1">
    <source>
        <dbReference type="EMBL" id="AYV84612.1"/>
    </source>
</evidence>